<sequence>MKALQSEGFYLLLLYFYSIHHTVGSTDGTITMTQFLKDGDNIASRGGSFEMGFFSPGNSKLRHVGMWYKNISVRTVVWVANREAPLTGRSGMKLGWNFVTGREVYLSSWQNKEDPAPGDFTYHCDPSGYPQNILNKGSNVVYRSGPWNGRFFSGATSSRESFLYIWDILNAGLEVTVYRIGSLTSLYTQTTVMFTNCVAHTVAATVKILL</sequence>
<keyword evidence="6" id="KW-1185">Reference proteome</keyword>
<accession>A0ABS8STE5</accession>
<feature type="chain" id="PRO_5045365561" description="Bulb-type lectin domain-containing protein" evidence="3">
    <location>
        <begin position="25"/>
        <end position="210"/>
    </location>
</feature>
<protein>
    <recommendedName>
        <fullName evidence="4">Bulb-type lectin domain-containing protein</fullName>
    </recommendedName>
</protein>
<name>A0ABS8STE5_DATST</name>
<dbReference type="Proteomes" id="UP000823775">
    <property type="component" value="Unassembled WGS sequence"/>
</dbReference>
<dbReference type="SMART" id="SM00108">
    <property type="entry name" value="B_lectin"/>
    <property type="match status" value="1"/>
</dbReference>
<dbReference type="PANTHER" id="PTHR32444:SF183">
    <property type="entry name" value="APPLE DOMAIN-CONTAINING PROTEIN"/>
    <property type="match status" value="1"/>
</dbReference>
<dbReference type="EMBL" id="JACEIK010000792">
    <property type="protein sequence ID" value="MCD7462296.1"/>
    <property type="molecule type" value="Genomic_DNA"/>
</dbReference>
<dbReference type="InterPro" id="IPR036426">
    <property type="entry name" value="Bulb-type_lectin_dom_sf"/>
</dbReference>
<evidence type="ECO:0000256" key="3">
    <source>
        <dbReference type="SAM" id="SignalP"/>
    </source>
</evidence>
<feature type="signal peptide" evidence="3">
    <location>
        <begin position="1"/>
        <end position="24"/>
    </location>
</feature>
<dbReference type="InterPro" id="IPR001480">
    <property type="entry name" value="Bulb-type_lectin_dom"/>
</dbReference>
<dbReference type="Gene3D" id="2.90.10.10">
    <property type="entry name" value="Bulb-type lectin domain"/>
    <property type="match status" value="1"/>
</dbReference>
<dbReference type="PANTHER" id="PTHR32444">
    <property type="entry name" value="BULB-TYPE LECTIN DOMAIN-CONTAINING PROTEIN"/>
    <property type="match status" value="1"/>
</dbReference>
<dbReference type="SUPFAM" id="SSF51110">
    <property type="entry name" value="alpha-D-mannose-specific plant lectins"/>
    <property type="match status" value="1"/>
</dbReference>
<feature type="non-terminal residue" evidence="5">
    <location>
        <position position="210"/>
    </location>
</feature>
<reference evidence="5 6" key="1">
    <citation type="journal article" date="2021" name="BMC Genomics">
        <title>Datura genome reveals duplications of psychoactive alkaloid biosynthetic genes and high mutation rate following tissue culture.</title>
        <authorList>
            <person name="Rajewski A."/>
            <person name="Carter-House D."/>
            <person name="Stajich J."/>
            <person name="Litt A."/>
        </authorList>
    </citation>
    <scope>NUCLEOTIDE SEQUENCE [LARGE SCALE GENOMIC DNA]</scope>
    <source>
        <strain evidence="5">AR-01</strain>
    </source>
</reference>
<dbReference type="PROSITE" id="PS50927">
    <property type="entry name" value="BULB_LECTIN"/>
    <property type="match status" value="1"/>
</dbReference>
<evidence type="ECO:0000313" key="6">
    <source>
        <dbReference type="Proteomes" id="UP000823775"/>
    </source>
</evidence>
<gene>
    <name evidence="5" type="ORF">HAX54_048204</name>
</gene>
<organism evidence="5 6">
    <name type="scientific">Datura stramonium</name>
    <name type="common">Jimsonweed</name>
    <name type="synonym">Common thornapple</name>
    <dbReference type="NCBI Taxonomy" id="4076"/>
    <lineage>
        <taxon>Eukaryota</taxon>
        <taxon>Viridiplantae</taxon>
        <taxon>Streptophyta</taxon>
        <taxon>Embryophyta</taxon>
        <taxon>Tracheophyta</taxon>
        <taxon>Spermatophyta</taxon>
        <taxon>Magnoliopsida</taxon>
        <taxon>eudicotyledons</taxon>
        <taxon>Gunneridae</taxon>
        <taxon>Pentapetalae</taxon>
        <taxon>asterids</taxon>
        <taxon>lamiids</taxon>
        <taxon>Solanales</taxon>
        <taxon>Solanaceae</taxon>
        <taxon>Solanoideae</taxon>
        <taxon>Datureae</taxon>
        <taxon>Datura</taxon>
    </lineage>
</organism>
<comment type="caution">
    <text evidence="5">The sequence shown here is derived from an EMBL/GenBank/DDBJ whole genome shotgun (WGS) entry which is preliminary data.</text>
</comment>
<evidence type="ECO:0000256" key="1">
    <source>
        <dbReference type="ARBA" id="ARBA00022729"/>
    </source>
</evidence>
<evidence type="ECO:0000259" key="4">
    <source>
        <dbReference type="PROSITE" id="PS50927"/>
    </source>
</evidence>
<evidence type="ECO:0000313" key="5">
    <source>
        <dbReference type="EMBL" id="MCD7462296.1"/>
    </source>
</evidence>
<keyword evidence="1 3" id="KW-0732">Signal</keyword>
<feature type="domain" description="Bulb-type lectin" evidence="4">
    <location>
        <begin position="27"/>
        <end position="154"/>
    </location>
</feature>
<proteinExistence type="predicted"/>
<keyword evidence="2" id="KW-0325">Glycoprotein</keyword>
<evidence type="ECO:0000256" key="2">
    <source>
        <dbReference type="ARBA" id="ARBA00023180"/>
    </source>
</evidence>